<dbReference type="InterPro" id="IPR009006">
    <property type="entry name" value="Ala_racemase/Decarboxylase_C"/>
</dbReference>
<dbReference type="Pfam" id="PF01168">
    <property type="entry name" value="Ala_racemase_N"/>
    <property type="match status" value="1"/>
</dbReference>
<comment type="pathway">
    <text evidence="6">Amino-acid biosynthesis; D-alanine biosynthesis; D-alanine from L-alanine: step 1/1.</text>
</comment>
<keyword evidence="4 6" id="KW-0663">Pyridoxal phosphate</keyword>
<comment type="catalytic activity">
    <reaction evidence="6">
        <text>L-alanine = D-alanine</text>
        <dbReference type="Rhea" id="RHEA:20249"/>
        <dbReference type="ChEBI" id="CHEBI:57416"/>
        <dbReference type="ChEBI" id="CHEBI:57972"/>
        <dbReference type="EC" id="5.1.1.1"/>
    </reaction>
</comment>
<comment type="similarity">
    <text evidence="3">Belongs to the acyltransferase 3 family.</text>
</comment>
<evidence type="ECO:0000259" key="10">
    <source>
        <dbReference type="SMART" id="SM01005"/>
    </source>
</evidence>
<evidence type="ECO:0000313" key="11">
    <source>
        <dbReference type="EMBL" id="KAB2331245.1"/>
    </source>
</evidence>
<keyword evidence="12" id="KW-1185">Reference proteome</keyword>
<feature type="transmembrane region" description="Helical" evidence="9">
    <location>
        <begin position="305"/>
        <end position="326"/>
    </location>
</feature>
<dbReference type="GO" id="GO:0005829">
    <property type="term" value="C:cytosol"/>
    <property type="evidence" value="ECO:0007669"/>
    <property type="project" value="TreeGrafter"/>
</dbReference>
<keyword evidence="9" id="KW-1133">Transmembrane helix</keyword>
<dbReference type="PROSITE" id="PS00395">
    <property type="entry name" value="ALANINE_RACEMASE"/>
    <property type="match status" value="1"/>
</dbReference>
<dbReference type="SMART" id="SM01005">
    <property type="entry name" value="Ala_racemase_C"/>
    <property type="match status" value="1"/>
</dbReference>
<dbReference type="Gene3D" id="2.40.37.10">
    <property type="entry name" value="Lyase, Ornithine Decarboxylase, Chain A, domain 1"/>
    <property type="match status" value="1"/>
</dbReference>
<dbReference type="EMBL" id="WBOT01000005">
    <property type="protein sequence ID" value="KAB2331245.1"/>
    <property type="molecule type" value="Genomic_DNA"/>
</dbReference>
<evidence type="ECO:0000256" key="5">
    <source>
        <dbReference type="ARBA" id="ARBA00023235"/>
    </source>
</evidence>
<dbReference type="InterPro" id="IPR002656">
    <property type="entry name" value="Acyl_transf_3_dom"/>
</dbReference>
<feature type="transmembrane region" description="Helical" evidence="9">
    <location>
        <begin position="271"/>
        <end position="290"/>
    </location>
</feature>
<keyword evidence="5 6" id="KW-0413">Isomerase</keyword>
<dbReference type="InterPro" id="IPR029066">
    <property type="entry name" value="PLP-binding_barrel"/>
</dbReference>
<name>A0A7V7RKV6_9BACI</name>
<comment type="caution">
    <text evidence="11">The sequence shown here is derived from an EMBL/GenBank/DDBJ whole genome shotgun (WGS) entry which is preliminary data.</text>
</comment>
<dbReference type="UniPathway" id="UPA00042">
    <property type="reaction ID" value="UER00497"/>
</dbReference>
<feature type="active site" description="Proton acceptor; specific for L-alanine" evidence="6">
    <location>
        <position position="597"/>
    </location>
</feature>
<dbReference type="GO" id="GO:0016747">
    <property type="term" value="F:acyltransferase activity, transferring groups other than amino-acyl groups"/>
    <property type="evidence" value="ECO:0007669"/>
    <property type="project" value="InterPro"/>
</dbReference>
<dbReference type="RefSeq" id="WP_151574909.1">
    <property type="nucleotide sequence ID" value="NZ_WBOT01000005.1"/>
</dbReference>
<comment type="subcellular location">
    <subcellularLocation>
        <location evidence="2">Membrane</location>
    </subcellularLocation>
</comment>
<dbReference type="GO" id="GO:0030632">
    <property type="term" value="P:D-alanine biosynthetic process"/>
    <property type="evidence" value="ECO:0007669"/>
    <property type="project" value="UniProtKB-UniRule"/>
</dbReference>
<sequence>MKKTGSLDTFRLIAAFLVIANHTSPLLSYGETADFILTRIIARIAVPFFLMVSGYFLYKYIKNGDNAYILSFCKKIALLYALSILLYLPLNLYAGHYETVNLGREFLKDLFFDGTFYHLWYFPGLILGVMIVAFLVRKIGLKFTFFISLILYVIGLFGDSYYGMTETFSSLEAFYEAVFTLSDYTRNGVFMVPIFLVLGMLIYKGNNMIPFQRNLLFFVISFSLLILEGLLLHALKLQRHDSMYIMLIPAMYFLFISLLQIRGKSSKDLRSISTIMYIIHPWIIVLVRFAAEVVNLEKWFIENSLMHFIGVSFLSLAAARIITLVWKRRNNATPPPTGRAWAEIDLQALRKNATQLKGVLPEKTKLMAVVKANAYGHGAVRIAKELSDSGINSLAVATLAEAIELRRNGIKCDILILGYTPAQSIRIIKKYNFTQTVIGLEHAKELNKHAVSINVQIKIDTGMHRLGTDASQLAELKEIYQCQHLNVVGVFSHLAVSDSLDKDDIAFTNRQIDRYNQTIQWLETQQLPVGHQHIQASYGILNYPHLQYDYARAGITLYGVLSQNDRVLTNVELKPVLSIKARVAMVKTLHPGEALGYGRAFTAASTMKTAVITIGYSDGIPRNMANGHVLIRSQKAQVIGRICMDQLLVDVSGIEGVQADDIATLIGRDGSQQITAEDVAESCGTITNDLLSRLGERLGYVYKV</sequence>
<dbReference type="SUPFAM" id="SSF51419">
    <property type="entry name" value="PLP-binding barrel"/>
    <property type="match status" value="1"/>
</dbReference>
<evidence type="ECO:0000256" key="8">
    <source>
        <dbReference type="PIRSR" id="PIRSR600821-52"/>
    </source>
</evidence>
<dbReference type="SUPFAM" id="SSF50621">
    <property type="entry name" value="Alanine racemase C-terminal domain-like"/>
    <property type="match status" value="1"/>
</dbReference>
<feature type="transmembrane region" description="Helical" evidence="9">
    <location>
        <begin position="143"/>
        <end position="164"/>
    </location>
</feature>
<organism evidence="11 12">
    <name type="scientific">Bacillus mesophilum</name>
    <dbReference type="NCBI Taxonomy" id="1071718"/>
    <lineage>
        <taxon>Bacteria</taxon>
        <taxon>Bacillati</taxon>
        <taxon>Bacillota</taxon>
        <taxon>Bacilli</taxon>
        <taxon>Bacillales</taxon>
        <taxon>Bacillaceae</taxon>
        <taxon>Bacillus</taxon>
    </lineage>
</organism>
<dbReference type="GO" id="GO:0008784">
    <property type="term" value="F:alanine racemase activity"/>
    <property type="evidence" value="ECO:0007669"/>
    <property type="project" value="UniProtKB-UniRule"/>
</dbReference>
<feature type="transmembrane region" description="Helical" evidence="9">
    <location>
        <begin position="117"/>
        <end position="136"/>
    </location>
</feature>
<evidence type="ECO:0000256" key="6">
    <source>
        <dbReference type="HAMAP-Rule" id="MF_01201"/>
    </source>
</evidence>
<evidence type="ECO:0000256" key="3">
    <source>
        <dbReference type="ARBA" id="ARBA00007400"/>
    </source>
</evidence>
<dbReference type="PANTHER" id="PTHR30511:SF0">
    <property type="entry name" value="ALANINE RACEMASE, CATABOLIC-RELATED"/>
    <property type="match status" value="1"/>
</dbReference>
<feature type="active site" description="Proton acceptor; specific for D-alanine" evidence="6">
    <location>
        <position position="371"/>
    </location>
</feature>
<evidence type="ECO:0000313" key="12">
    <source>
        <dbReference type="Proteomes" id="UP000441354"/>
    </source>
</evidence>
<keyword evidence="9" id="KW-0472">Membrane</keyword>
<accession>A0A7V7RKV6</accession>
<feature type="domain" description="Alanine racemase C-terminal" evidence="10">
    <location>
        <begin position="576"/>
        <end position="703"/>
    </location>
</feature>
<gene>
    <name evidence="11" type="primary">vanT</name>
    <name evidence="11" type="ORF">F7732_15425</name>
</gene>
<dbReference type="PANTHER" id="PTHR30511">
    <property type="entry name" value="ALANINE RACEMASE"/>
    <property type="match status" value="1"/>
</dbReference>
<dbReference type="InterPro" id="IPR001608">
    <property type="entry name" value="Ala_racemase_N"/>
</dbReference>
<dbReference type="Proteomes" id="UP000441354">
    <property type="component" value="Unassembled WGS sequence"/>
</dbReference>
<dbReference type="InterPro" id="IPR011079">
    <property type="entry name" value="Ala_racemase_C"/>
</dbReference>
<evidence type="ECO:0000256" key="9">
    <source>
        <dbReference type="SAM" id="Phobius"/>
    </source>
</evidence>
<dbReference type="AlphaFoldDB" id="A0A7V7RKV6"/>
<feature type="binding site" evidence="6 8">
    <location>
        <position position="465"/>
    </location>
    <ligand>
        <name>substrate</name>
    </ligand>
</feature>
<comment type="cofactor">
    <cofactor evidence="1 6 7">
        <name>pyridoxal 5'-phosphate</name>
        <dbReference type="ChEBI" id="CHEBI:597326"/>
    </cofactor>
</comment>
<feature type="transmembrane region" description="Helical" evidence="9">
    <location>
        <begin position="184"/>
        <end position="203"/>
    </location>
</feature>
<dbReference type="NCBIfam" id="TIGR00492">
    <property type="entry name" value="alr"/>
    <property type="match status" value="1"/>
</dbReference>
<dbReference type="NCBIfam" id="NF033131">
    <property type="entry name" value="vanT-G-Cterm"/>
    <property type="match status" value="1"/>
</dbReference>
<proteinExistence type="inferred from homology"/>
<evidence type="ECO:0000256" key="4">
    <source>
        <dbReference type="ARBA" id="ARBA00022898"/>
    </source>
</evidence>
<dbReference type="FunFam" id="3.20.20.10:FF:000002">
    <property type="entry name" value="Alanine racemase"/>
    <property type="match status" value="1"/>
</dbReference>
<feature type="binding site" evidence="6 8">
    <location>
        <position position="644"/>
    </location>
    <ligand>
        <name>substrate</name>
    </ligand>
</feature>
<dbReference type="InterPro" id="IPR000821">
    <property type="entry name" value="Ala_racemase"/>
</dbReference>
<dbReference type="OrthoDB" id="9813814at2"/>
<dbReference type="GO" id="GO:0030170">
    <property type="term" value="F:pyridoxal phosphate binding"/>
    <property type="evidence" value="ECO:0007669"/>
    <property type="project" value="UniProtKB-UniRule"/>
</dbReference>
<evidence type="ECO:0000256" key="1">
    <source>
        <dbReference type="ARBA" id="ARBA00001933"/>
    </source>
</evidence>
<dbReference type="HAMAP" id="MF_01201">
    <property type="entry name" value="Ala_racemase"/>
    <property type="match status" value="1"/>
</dbReference>
<comment type="similarity">
    <text evidence="6">Belongs to the alanine racemase family.</text>
</comment>
<comment type="function">
    <text evidence="6">Catalyzes the interconversion of L-alanine and D-alanine. May also act on other amino acids.</text>
</comment>
<protein>
    <recommendedName>
        <fullName evidence="6">Alanine racemase</fullName>
        <ecNumber evidence="6">5.1.1.1</ecNumber>
    </recommendedName>
</protein>
<dbReference type="Gene3D" id="3.20.20.10">
    <property type="entry name" value="Alanine racemase"/>
    <property type="match status" value="1"/>
</dbReference>
<feature type="transmembrane region" description="Helical" evidence="9">
    <location>
        <begin position="78"/>
        <end position="97"/>
    </location>
</feature>
<feature type="transmembrane region" description="Helical" evidence="9">
    <location>
        <begin position="40"/>
        <end position="58"/>
    </location>
</feature>
<dbReference type="InterPro" id="IPR020622">
    <property type="entry name" value="Ala_racemase_pyridoxalP-BS"/>
</dbReference>
<evidence type="ECO:0000256" key="2">
    <source>
        <dbReference type="ARBA" id="ARBA00004370"/>
    </source>
</evidence>
<dbReference type="PRINTS" id="PR00992">
    <property type="entry name" value="ALARACEMASE"/>
</dbReference>
<feature type="transmembrane region" description="Helical" evidence="9">
    <location>
        <begin position="241"/>
        <end position="259"/>
    </location>
</feature>
<dbReference type="EC" id="5.1.1.1" evidence="6"/>
<reference evidence="11 12" key="1">
    <citation type="journal article" date="2014" name="Arch. Microbiol.">
        <title>Bacillus mesophilum sp. nov., strain IITR-54T, a novel 4-chlorobiphenyl dechlorinating bacterium.</title>
        <authorList>
            <person name="Manickam N."/>
            <person name="Singh N.K."/>
            <person name="Bajaj A."/>
            <person name="Kumar R.M."/>
            <person name="Kaur G."/>
            <person name="Kaur N."/>
            <person name="Bala M."/>
            <person name="Kumar A."/>
            <person name="Mayilraj S."/>
        </authorList>
    </citation>
    <scope>NUCLEOTIDE SEQUENCE [LARGE SCALE GENOMIC DNA]</scope>
    <source>
        <strain evidence="11 12">IITR-54</strain>
    </source>
</reference>
<dbReference type="Pfam" id="PF00842">
    <property type="entry name" value="Ala_racemase_C"/>
    <property type="match status" value="1"/>
</dbReference>
<keyword evidence="9" id="KW-0812">Transmembrane</keyword>
<feature type="modified residue" description="N6-(pyridoxal phosphate)lysine" evidence="6 7">
    <location>
        <position position="371"/>
    </location>
</feature>
<dbReference type="Pfam" id="PF01757">
    <property type="entry name" value="Acyl_transf_3"/>
    <property type="match status" value="1"/>
</dbReference>
<feature type="transmembrane region" description="Helical" evidence="9">
    <location>
        <begin position="215"/>
        <end position="235"/>
    </location>
</feature>
<evidence type="ECO:0000256" key="7">
    <source>
        <dbReference type="PIRSR" id="PIRSR600821-50"/>
    </source>
</evidence>